<evidence type="ECO:0000256" key="3">
    <source>
        <dbReference type="ARBA" id="ARBA00022729"/>
    </source>
</evidence>
<dbReference type="EMBL" id="CP132353">
    <property type="protein sequence ID" value="WLS79000.1"/>
    <property type="molecule type" value="Genomic_DNA"/>
</dbReference>
<evidence type="ECO:0000256" key="1">
    <source>
        <dbReference type="ARBA" id="ARBA00004418"/>
    </source>
</evidence>
<dbReference type="InterPro" id="IPR015168">
    <property type="entry name" value="SsuA/THI5"/>
</dbReference>
<sequence>MTLSLVLNQGDASESRIYYCAHYLAESLGLFAKHGLEVIFTTAGSGGKTVQGGQVPAVIAGEADLTLGGPMVMMKNYQENGPALLCFAAAVSANPWFLAAGKVDSNFTLSSLRGKRVIDVGNVGTATLSFNWLLRQHQLEKEVELIAGSGDETADFAAVGRGEAEYALHSMHALAPCIARGELEAVASLAPLCGAVPWSAYIARRDVMAEKKAAFSAFTAALSEAQQWLQANGAAALAAQVQPWYPDYPSAALVTGLDAYLKANVFAPSPLMRREDFDRFAVLLTEAGWLTPAIPVPFAALVELSFATGVKP</sequence>
<dbReference type="KEGG" id="epi:Q3V30_00320"/>
<dbReference type="PANTHER" id="PTHR30024:SF47">
    <property type="entry name" value="TAURINE-BINDING PERIPLASMIC PROTEIN"/>
    <property type="match status" value="1"/>
</dbReference>
<dbReference type="Pfam" id="PF09084">
    <property type="entry name" value="NMT1"/>
    <property type="match status" value="1"/>
</dbReference>
<keyword evidence="3" id="KW-0732">Signal</keyword>
<dbReference type="PANTHER" id="PTHR30024">
    <property type="entry name" value="ALIPHATIC SULFONATES-BINDING PROTEIN-RELATED"/>
    <property type="match status" value="1"/>
</dbReference>
<accession>A0AA50DJJ3</accession>
<dbReference type="Proteomes" id="UP001228139">
    <property type="component" value="Chromosome"/>
</dbReference>
<dbReference type="SUPFAM" id="SSF53850">
    <property type="entry name" value="Periplasmic binding protein-like II"/>
    <property type="match status" value="1"/>
</dbReference>
<organism evidence="5 6">
    <name type="scientific">Erwinia pyri</name>
    <dbReference type="NCBI Taxonomy" id="3062598"/>
    <lineage>
        <taxon>Bacteria</taxon>
        <taxon>Pseudomonadati</taxon>
        <taxon>Pseudomonadota</taxon>
        <taxon>Gammaproteobacteria</taxon>
        <taxon>Enterobacterales</taxon>
        <taxon>Erwiniaceae</taxon>
        <taxon>Erwinia</taxon>
    </lineage>
</organism>
<protein>
    <submittedName>
        <fullName evidence="5">ABC transporter substrate-binding protein</fullName>
    </submittedName>
</protein>
<dbReference type="RefSeq" id="WP_306209378.1">
    <property type="nucleotide sequence ID" value="NZ_CP132353.1"/>
</dbReference>
<dbReference type="AlphaFoldDB" id="A0AA50DJJ3"/>
<proteinExistence type="inferred from homology"/>
<evidence type="ECO:0000313" key="5">
    <source>
        <dbReference type="EMBL" id="WLS79000.1"/>
    </source>
</evidence>
<reference evidence="5 6" key="1">
    <citation type="submission" date="2023-07" db="EMBL/GenBank/DDBJ databases">
        <title>Pathogenic bacteria of pear tree diseases.</title>
        <authorList>
            <person name="Zhang Z."/>
            <person name="He L."/>
            <person name="Huang R."/>
        </authorList>
    </citation>
    <scope>NUCLEOTIDE SEQUENCE [LARGE SCALE GENOMIC DNA]</scope>
    <source>
        <strain evidence="5 6">DE2</strain>
    </source>
</reference>
<evidence type="ECO:0000259" key="4">
    <source>
        <dbReference type="Pfam" id="PF09084"/>
    </source>
</evidence>
<feature type="domain" description="SsuA/THI5-like" evidence="4">
    <location>
        <begin position="21"/>
        <end position="232"/>
    </location>
</feature>
<dbReference type="GO" id="GO:0042597">
    <property type="term" value="C:periplasmic space"/>
    <property type="evidence" value="ECO:0007669"/>
    <property type="project" value="UniProtKB-SubCell"/>
</dbReference>
<gene>
    <name evidence="5" type="ORF">Q3V30_00320</name>
</gene>
<name>A0AA50DJJ3_9GAMM</name>
<keyword evidence="6" id="KW-1185">Reference proteome</keyword>
<evidence type="ECO:0000256" key="2">
    <source>
        <dbReference type="ARBA" id="ARBA00010742"/>
    </source>
</evidence>
<evidence type="ECO:0000313" key="6">
    <source>
        <dbReference type="Proteomes" id="UP001228139"/>
    </source>
</evidence>
<comment type="subcellular location">
    <subcellularLocation>
        <location evidence="1">Periplasm</location>
    </subcellularLocation>
</comment>
<dbReference type="Gene3D" id="3.40.190.10">
    <property type="entry name" value="Periplasmic binding protein-like II"/>
    <property type="match status" value="2"/>
</dbReference>
<comment type="similarity">
    <text evidence="2">Belongs to the bacterial solute-binding protein SsuA/TauA family.</text>
</comment>